<name>A0A2Z3LA12_9BACT</name>
<protein>
    <recommendedName>
        <fullName evidence="4">Major facilitator superfamily (MFS) profile domain-containing protein</fullName>
    </recommendedName>
</protein>
<accession>A0A2Z3LA12</accession>
<keyword evidence="1" id="KW-0472">Membrane</keyword>
<evidence type="ECO:0000313" key="2">
    <source>
        <dbReference type="EMBL" id="AWN82189.1"/>
    </source>
</evidence>
<dbReference type="Proteomes" id="UP000245872">
    <property type="component" value="Chromosome"/>
</dbReference>
<dbReference type="SUPFAM" id="SSF103473">
    <property type="entry name" value="MFS general substrate transporter"/>
    <property type="match status" value="1"/>
</dbReference>
<dbReference type="AlphaFoldDB" id="A0A2Z3LA12"/>
<gene>
    <name evidence="2" type="ORF">DK880_00890</name>
</gene>
<keyword evidence="3" id="KW-1185">Reference proteome</keyword>
<dbReference type="EMBL" id="CP029619">
    <property type="protein sequence ID" value="AWN82189.1"/>
    <property type="molecule type" value="Genomic_DNA"/>
</dbReference>
<evidence type="ECO:0000313" key="3">
    <source>
        <dbReference type="Proteomes" id="UP000245872"/>
    </source>
</evidence>
<proteinExistence type="predicted"/>
<dbReference type="RefSeq" id="WP_162534209.1">
    <property type="nucleotide sequence ID" value="NZ_CP029619.1"/>
</dbReference>
<evidence type="ECO:0000256" key="1">
    <source>
        <dbReference type="SAM" id="Phobius"/>
    </source>
</evidence>
<dbReference type="InterPro" id="IPR036259">
    <property type="entry name" value="MFS_trans_sf"/>
</dbReference>
<organism evidence="2 3">
    <name type="scientific">Candidatus Cardinium hertigii</name>
    <dbReference type="NCBI Taxonomy" id="247481"/>
    <lineage>
        <taxon>Bacteria</taxon>
        <taxon>Pseudomonadati</taxon>
        <taxon>Bacteroidota</taxon>
        <taxon>Cytophagia</taxon>
        <taxon>Cytophagales</taxon>
        <taxon>Amoebophilaceae</taxon>
        <taxon>Candidatus Cardinium</taxon>
    </lineage>
</organism>
<keyword evidence="1" id="KW-1133">Transmembrane helix</keyword>
<feature type="transmembrane region" description="Helical" evidence="1">
    <location>
        <begin position="32"/>
        <end position="56"/>
    </location>
</feature>
<reference evidence="2 3" key="1">
    <citation type="submission" date="2018-05" db="EMBL/GenBank/DDBJ databases">
        <title>Candidatus Cardinium hertigii Genome Assembly.</title>
        <authorList>
            <person name="Showmaker K.C."/>
            <person name="Walden K.O."/>
            <person name="Fields C.J."/>
            <person name="Lambert K.N."/>
            <person name="Hudson M.E."/>
        </authorList>
    </citation>
    <scope>NUCLEOTIDE SEQUENCE [LARGE SCALE GENOMIC DNA]</scope>
    <source>
        <strain evidence="3">cHgTN10</strain>
    </source>
</reference>
<dbReference type="KEGG" id="cher:DK880_00890"/>
<evidence type="ECO:0008006" key="4">
    <source>
        <dbReference type="Google" id="ProtNLM"/>
    </source>
</evidence>
<sequence>MLYDSNHKALIFSLCVLTESVGEILAGALFGYIIAGYGFQIGFAVSRFLFLLSAFFM</sequence>
<keyword evidence="1" id="KW-0812">Transmembrane</keyword>